<evidence type="ECO:0000256" key="4">
    <source>
        <dbReference type="ARBA" id="ARBA00022853"/>
    </source>
</evidence>
<evidence type="ECO:0000256" key="6">
    <source>
        <dbReference type="PIRSR" id="PIRSR037913-2"/>
    </source>
</evidence>
<keyword evidence="3" id="KW-0378">Hydrolase</keyword>
<feature type="binding site" evidence="6">
    <location>
        <position position="355"/>
    </location>
    <ligand>
        <name>substrate</name>
    </ligand>
</feature>
<accession>A0AAD9FJD2</accession>
<keyword evidence="11" id="KW-1185">Reference proteome</keyword>
<dbReference type="InterPro" id="IPR037138">
    <property type="entry name" value="His_deacetylse_dom_sf"/>
</dbReference>
<dbReference type="Proteomes" id="UP001182556">
    <property type="component" value="Unassembled WGS sequence"/>
</dbReference>
<dbReference type="PRINTS" id="PR01270">
    <property type="entry name" value="HDASUPER"/>
</dbReference>
<dbReference type="InterPro" id="IPR000286">
    <property type="entry name" value="HDACs"/>
</dbReference>
<dbReference type="AlphaFoldDB" id="A0AAD9FJD2"/>
<evidence type="ECO:0000256" key="8">
    <source>
        <dbReference type="SAM" id="MobiDB-lite"/>
    </source>
</evidence>
<feature type="binding site" evidence="7">
    <location>
        <position position="228"/>
    </location>
    <ligand>
        <name>a divalent metal cation</name>
        <dbReference type="ChEBI" id="CHEBI:60240"/>
    </ligand>
</feature>
<evidence type="ECO:0000313" key="11">
    <source>
        <dbReference type="Proteomes" id="UP001182556"/>
    </source>
</evidence>
<dbReference type="PIRSF" id="PIRSF037913">
    <property type="entry name" value="His_deacetylse_1"/>
    <property type="match status" value="1"/>
</dbReference>
<organism evidence="10 11">
    <name type="scientific">Papiliotrema laurentii</name>
    <name type="common">Cryptococcus laurentii</name>
    <dbReference type="NCBI Taxonomy" id="5418"/>
    <lineage>
        <taxon>Eukaryota</taxon>
        <taxon>Fungi</taxon>
        <taxon>Dikarya</taxon>
        <taxon>Basidiomycota</taxon>
        <taxon>Agaricomycotina</taxon>
        <taxon>Tremellomycetes</taxon>
        <taxon>Tremellales</taxon>
        <taxon>Rhynchogastremaceae</taxon>
        <taxon>Papiliotrema</taxon>
    </lineage>
</organism>
<feature type="binding site" evidence="6">
    <location>
        <position position="151"/>
    </location>
    <ligand>
        <name>substrate</name>
    </ligand>
</feature>
<keyword evidence="7" id="KW-0479">Metal-binding</keyword>
<evidence type="ECO:0000259" key="9">
    <source>
        <dbReference type="Pfam" id="PF00850"/>
    </source>
</evidence>
<comment type="caution">
    <text evidence="10">The sequence shown here is derived from an EMBL/GenBank/DDBJ whole genome shotgun (WGS) entry which is preliminary data.</text>
</comment>
<dbReference type="InterPro" id="IPR023696">
    <property type="entry name" value="Ureohydrolase_dom_sf"/>
</dbReference>
<dbReference type="PANTHER" id="PTHR10625:SF2">
    <property type="entry name" value="HISTONE DEACETYLASE"/>
    <property type="match status" value="1"/>
</dbReference>
<dbReference type="EMBL" id="JAODAN010000011">
    <property type="protein sequence ID" value="KAK1921445.1"/>
    <property type="molecule type" value="Genomic_DNA"/>
</dbReference>
<feature type="binding site" evidence="7">
    <location>
        <position position="316"/>
    </location>
    <ligand>
        <name>a divalent metal cation</name>
        <dbReference type="ChEBI" id="CHEBI:60240"/>
    </ligand>
</feature>
<feature type="domain" description="Histone deacetylase" evidence="9">
    <location>
        <begin position="102"/>
        <end position="370"/>
    </location>
</feature>
<dbReference type="GO" id="GO:0046872">
    <property type="term" value="F:metal ion binding"/>
    <property type="evidence" value="ECO:0007669"/>
    <property type="project" value="UniProtKB-KW"/>
</dbReference>
<dbReference type="Gene3D" id="3.40.800.20">
    <property type="entry name" value="Histone deacetylase domain"/>
    <property type="match status" value="1"/>
</dbReference>
<dbReference type="GO" id="GO:0070210">
    <property type="term" value="C:Rpd3L-Expanded complex"/>
    <property type="evidence" value="ECO:0007669"/>
    <property type="project" value="TreeGrafter"/>
</dbReference>
<sequence>MSGVTVPFTPTSNTASNPRRVAYFYDPDVGNYSYYLGHPMKPHRIRMAHNLIVNYDLCDDIDESIPYDGTRTINDPIVEAYGGDVDGERARSEKLTGARGKSMQIYRAKRATKGEMTRFHSDEYIDLLEKVTPETVEAMTGGGVRCLTGEDCPAFDGLFEFCSISAGGSIAAAEKLNSGVADAAINWAGGLHHAKKTEASGFCYVNDIVLGILELLRIHPRVLYIDVDVHHGDGVEEAFYTTDRVMTASFHRFGEFFPGTGDVRDVGMKRGKGYAVNVPLRDGIRDDSYHSIFKPIISHIMEFFRPGAVVLQLGADSLSGDKLGGFNLTLQGHAECARFVKSFGVPVMLVGGGGYTTKNVARAWTMETAVMCGRELSENLPYNQYMEYYGPRYKLEVLPNNTDDHNSPSYLEAIKRTVLENLRNLPHAPGAQMSAVPSRRLGKELGLEDGDLSDPEDEVDARIRKLMKRKALNGTYSSSEDEDSEDEANGRAIRQGPRSRSRKIPLGQGSVTSSIADGDDPCGVRRKRTFFQANADEAKLRRNMGLSVPLSANGLTGQITPDTLVNGTNGIGLNGYLEGRMTEMGSRAGSPTSV</sequence>
<name>A0AAD9FJD2_PAPLA</name>
<protein>
    <recommendedName>
        <fullName evidence="2">histone deacetylase</fullName>
        <ecNumber evidence="2">3.5.1.98</ecNumber>
    </recommendedName>
</protein>
<evidence type="ECO:0000256" key="1">
    <source>
        <dbReference type="ARBA" id="ARBA00006457"/>
    </source>
</evidence>
<feature type="active site" description="Proton acceptor" evidence="5">
    <location>
        <position position="193"/>
    </location>
</feature>
<evidence type="ECO:0000256" key="3">
    <source>
        <dbReference type="ARBA" id="ARBA00022801"/>
    </source>
</evidence>
<reference evidence="10" key="1">
    <citation type="submission" date="2023-02" db="EMBL/GenBank/DDBJ databases">
        <title>Identification and recombinant expression of a fungal hydrolase from Papiliotrema laurentii that hydrolyzes apple cutin and clears colloidal polyester polyurethane.</title>
        <authorList>
            <consortium name="DOE Joint Genome Institute"/>
            <person name="Roman V.A."/>
            <person name="Bojanowski C."/>
            <person name="Crable B.R."/>
            <person name="Wagner D.N."/>
            <person name="Hung C.S."/>
            <person name="Nadeau L.J."/>
            <person name="Schratz L."/>
            <person name="Haridas S."/>
            <person name="Pangilinan J."/>
            <person name="Lipzen A."/>
            <person name="Na H."/>
            <person name="Yan M."/>
            <person name="Ng V."/>
            <person name="Grigoriev I.V."/>
            <person name="Spatafora J.W."/>
            <person name="Barlow D."/>
            <person name="Biffinger J."/>
            <person name="Kelley-Loughnane N."/>
            <person name="Varaljay V.A."/>
            <person name="Crookes-Goodson W.J."/>
        </authorList>
    </citation>
    <scope>NUCLEOTIDE SEQUENCE</scope>
    <source>
        <strain evidence="10">5307AH</strain>
    </source>
</reference>
<dbReference type="InterPro" id="IPR003084">
    <property type="entry name" value="HDAC_I/II"/>
</dbReference>
<dbReference type="InterPro" id="IPR023801">
    <property type="entry name" value="His_deacetylse_dom"/>
</dbReference>
<proteinExistence type="inferred from homology"/>
<evidence type="ECO:0000256" key="7">
    <source>
        <dbReference type="PIRSR" id="PIRSR037913-3"/>
    </source>
</evidence>
<dbReference type="PANTHER" id="PTHR10625">
    <property type="entry name" value="HISTONE DEACETYLASE HDAC1-RELATED"/>
    <property type="match status" value="1"/>
</dbReference>
<evidence type="ECO:0000313" key="10">
    <source>
        <dbReference type="EMBL" id="KAK1921445.1"/>
    </source>
</evidence>
<feature type="binding site" evidence="6">
    <location>
        <position position="201"/>
    </location>
    <ligand>
        <name>substrate</name>
    </ligand>
</feature>
<feature type="binding site" evidence="7">
    <location>
        <position position="230"/>
    </location>
    <ligand>
        <name>a divalent metal cation</name>
        <dbReference type="ChEBI" id="CHEBI:60240"/>
    </ligand>
</feature>
<dbReference type="SUPFAM" id="SSF52768">
    <property type="entry name" value="Arginase/deacetylase"/>
    <property type="match status" value="1"/>
</dbReference>
<keyword evidence="4" id="KW-0156">Chromatin regulator</keyword>
<gene>
    <name evidence="10" type="ORF">DB88DRAFT_500761</name>
</gene>
<dbReference type="Pfam" id="PF00850">
    <property type="entry name" value="Hist_deacetyl"/>
    <property type="match status" value="1"/>
</dbReference>
<dbReference type="GO" id="GO:0141221">
    <property type="term" value="F:histone deacetylase activity, hydrolytic mechanism"/>
    <property type="evidence" value="ECO:0007669"/>
    <property type="project" value="UniProtKB-EC"/>
</dbReference>
<dbReference type="GO" id="GO:0031507">
    <property type="term" value="P:heterochromatin formation"/>
    <property type="evidence" value="ECO:0007669"/>
    <property type="project" value="TreeGrafter"/>
</dbReference>
<feature type="region of interest" description="Disordered" evidence="8">
    <location>
        <begin position="473"/>
        <end position="520"/>
    </location>
</feature>
<evidence type="ECO:0000256" key="2">
    <source>
        <dbReference type="ARBA" id="ARBA00012111"/>
    </source>
</evidence>
<comment type="similarity">
    <text evidence="1">Belongs to the histone deacetylase family. HD type 1 subfamily.</text>
</comment>
<evidence type="ECO:0000256" key="5">
    <source>
        <dbReference type="PIRSR" id="PIRSR037913-1"/>
    </source>
</evidence>
<dbReference type="EC" id="3.5.1.98" evidence="2"/>
<feature type="non-terminal residue" evidence="10">
    <location>
        <position position="1"/>
    </location>
</feature>